<evidence type="ECO:0000313" key="1">
    <source>
        <dbReference type="EMBL" id="KAK7014219.1"/>
    </source>
</evidence>
<accession>A0AAW0ANT7</accession>
<dbReference type="Proteomes" id="UP001362999">
    <property type="component" value="Unassembled WGS sequence"/>
</dbReference>
<name>A0AAW0ANT7_9AGAR</name>
<proteinExistence type="predicted"/>
<reference evidence="1 2" key="1">
    <citation type="journal article" date="2024" name="J Genomics">
        <title>Draft genome sequencing and assembly of Favolaschia claudopus CIRM-BRFM 2984 isolated from oak limbs.</title>
        <authorList>
            <person name="Navarro D."/>
            <person name="Drula E."/>
            <person name="Chaduli D."/>
            <person name="Cazenave R."/>
            <person name="Ahrendt S."/>
            <person name="Wang J."/>
            <person name="Lipzen A."/>
            <person name="Daum C."/>
            <person name="Barry K."/>
            <person name="Grigoriev I.V."/>
            <person name="Favel A."/>
            <person name="Rosso M.N."/>
            <person name="Martin F."/>
        </authorList>
    </citation>
    <scope>NUCLEOTIDE SEQUENCE [LARGE SCALE GENOMIC DNA]</scope>
    <source>
        <strain evidence="1 2">CIRM-BRFM 2984</strain>
    </source>
</reference>
<dbReference type="EMBL" id="JAWWNJ010000057">
    <property type="protein sequence ID" value="KAK7014219.1"/>
    <property type="molecule type" value="Genomic_DNA"/>
</dbReference>
<evidence type="ECO:0000313" key="2">
    <source>
        <dbReference type="Proteomes" id="UP001362999"/>
    </source>
</evidence>
<keyword evidence="2" id="KW-1185">Reference proteome</keyword>
<protein>
    <submittedName>
        <fullName evidence="1">Uncharacterized protein</fullName>
    </submittedName>
</protein>
<dbReference type="AlphaFoldDB" id="A0AAW0ANT7"/>
<sequence>MMTAPFDSSRIIKGVILRRLYHYTQQNEPLTRHSFHTICQLGRHIIHNGLQPYKMAVHKSTPLSSLFVPSWPPHPLRTTLLLGTPFSALPPFRISHSHLGWTARKFPFAIPPPMFTETIWRRTARPFRPPNFLRAHTLPASCSAPSSRPPTQRNHFLPPPWCHKVVAPTDPQRIPLQSQSHPRCMTMSDKYFTHYLHVSQSGPRL</sequence>
<comment type="caution">
    <text evidence="1">The sequence shown here is derived from an EMBL/GenBank/DDBJ whole genome shotgun (WGS) entry which is preliminary data.</text>
</comment>
<gene>
    <name evidence="1" type="ORF">R3P38DRAFT_1441877</name>
</gene>
<organism evidence="1 2">
    <name type="scientific">Favolaschia claudopus</name>
    <dbReference type="NCBI Taxonomy" id="2862362"/>
    <lineage>
        <taxon>Eukaryota</taxon>
        <taxon>Fungi</taxon>
        <taxon>Dikarya</taxon>
        <taxon>Basidiomycota</taxon>
        <taxon>Agaricomycotina</taxon>
        <taxon>Agaricomycetes</taxon>
        <taxon>Agaricomycetidae</taxon>
        <taxon>Agaricales</taxon>
        <taxon>Marasmiineae</taxon>
        <taxon>Mycenaceae</taxon>
        <taxon>Favolaschia</taxon>
    </lineage>
</organism>